<feature type="binding site" evidence="6">
    <location>
        <position position="182"/>
    </location>
    <ligand>
        <name>S-adenosyl-L-methionine</name>
        <dbReference type="ChEBI" id="CHEBI:59789"/>
    </ligand>
</feature>
<keyword evidence="4 6" id="KW-0808">Transferase</keyword>
<dbReference type="InterPro" id="IPR029063">
    <property type="entry name" value="SAM-dependent_MTases_sf"/>
</dbReference>
<keyword evidence="2 6" id="KW-0963">Cytoplasm</keyword>
<organism evidence="7 8">
    <name type="scientific">Natranaerovirga pectinivora</name>
    <dbReference type="NCBI Taxonomy" id="682400"/>
    <lineage>
        <taxon>Bacteria</taxon>
        <taxon>Bacillati</taxon>
        <taxon>Bacillota</taxon>
        <taxon>Clostridia</taxon>
        <taxon>Lachnospirales</taxon>
        <taxon>Natranaerovirgaceae</taxon>
        <taxon>Natranaerovirga</taxon>
    </lineage>
</organism>
<dbReference type="InterPro" id="IPR004498">
    <property type="entry name" value="Ribosomal_PrmA_MeTrfase"/>
</dbReference>
<dbReference type="InterPro" id="IPR050078">
    <property type="entry name" value="Ribosomal_L11_MeTrfase_PrmA"/>
</dbReference>
<dbReference type="Gene3D" id="3.40.50.150">
    <property type="entry name" value="Vaccinia Virus protein VP39"/>
    <property type="match status" value="1"/>
</dbReference>
<dbReference type="AlphaFoldDB" id="A0A4R3MUB5"/>
<dbReference type="GO" id="GO:0032259">
    <property type="term" value="P:methylation"/>
    <property type="evidence" value="ECO:0007669"/>
    <property type="project" value="UniProtKB-KW"/>
</dbReference>
<keyword evidence="3 6" id="KW-0489">Methyltransferase</keyword>
<evidence type="ECO:0000256" key="6">
    <source>
        <dbReference type="HAMAP-Rule" id="MF_00735"/>
    </source>
</evidence>
<dbReference type="PIRSF" id="PIRSF000401">
    <property type="entry name" value="RPL11_MTase"/>
    <property type="match status" value="1"/>
</dbReference>
<accession>A0A4R3MUB5</accession>
<gene>
    <name evidence="6" type="primary">prmA</name>
    <name evidence="7" type="ORF">EDC18_101172</name>
</gene>
<keyword evidence="8" id="KW-1185">Reference proteome</keyword>
<dbReference type="HAMAP" id="MF_00735">
    <property type="entry name" value="Methyltr_PrmA"/>
    <property type="match status" value="1"/>
</dbReference>
<keyword evidence="7" id="KW-0689">Ribosomal protein</keyword>
<comment type="catalytic activity">
    <reaction evidence="6">
        <text>L-lysyl-[protein] + 3 S-adenosyl-L-methionine = N(6),N(6),N(6)-trimethyl-L-lysyl-[protein] + 3 S-adenosyl-L-homocysteine + 3 H(+)</text>
        <dbReference type="Rhea" id="RHEA:54192"/>
        <dbReference type="Rhea" id="RHEA-COMP:9752"/>
        <dbReference type="Rhea" id="RHEA-COMP:13826"/>
        <dbReference type="ChEBI" id="CHEBI:15378"/>
        <dbReference type="ChEBI" id="CHEBI:29969"/>
        <dbReference type="ChEBI" id="CHEBI:57856"/>
        <dbReference type="ChEBI" id="CHEBI:59789"/>
        <dbReference type="ChEBI" id="CHEBI:61961"/>
    </reaction>
</comment>
<dbReference type="GO" id="GO:0005737">
    <property type="term" value="C:cytoplasm"/>
    <property type="evidence" value="ECO:0007669"/>
    <property type="project" value="UniProtKB-SubCell"/>
</dbReference>
<dbReference type="NCBIfam" id="TIGR00406">
    <property type="entry name" value="prmA"/>
    <property type="match status" value="1"/>
</dbReference>
<dbReference type="GO" id="GO:0016279">
    <property type="term" value="F:protein-lysine N-methyltransferase activity"/>
    <property type="evidence" value="ECO:0007669"/>
    <property type="project" value="RHEA"/>
</dbReference>
<dbReference type="EC" id="2.1.1.-" evidence="6"/>
<keyword evidence="7" id="KW-0687">Ribonucleoprotein</keyword>
<evidence type="ECO:0000256" key="1">
    <source>
        <dbReference type="ARBA" id="ARBA00009741"/>
    </source>
</evidence>
<comment type="function">
    <text evidence="6">Methylates ribosomal protein L11.</text>
</comment>
<dbReference type="PANTHER" id="PTHR43648">
    <property type="entry name" value="ELECTRON TRANSFER FLAVOPROTEIN BETA SUBUNIT LYSINE METHYLTRANSFERASE"/>
    <property type="match status" value="1"/>
</dbReference>
<dbReference type="OrthoDB" id="9785995at2"/>
<keyword evidence="5 6" id="KW-0949">S-adenosyl-L-methionine</keyword>
<dbReference type="CDD" id="cd02440">
    <property type="entry name" value="AdoMet_MTases"/>
    <property type="match status" value="1"/>
</dbReference>
<proteinExistence type="inferred from homology"/>
<feature type="binding site" evidence="6">
    <location>
        <position position="249"/>
    </location>
    <ligand>
        <name>S-adenosyl-L-methionine</name>
        <dbReference type="ChEBI" id="CHEBI:59789"/>
    </ligand>
</feature>
<dbReference type="EMBL" id="SMAL01000001">
    <property type="protein sequence ID" value="TCT16876.1"/>
    <property type="molecule type" value="Genomic_DNA"/>
</dbReference>
<feature type="binding site" evidence="6">
    <location>
        <position position="161"/>
    </location>
    <ligand>
        <name>S-adenosyl-L-methionine</name>
        <dbReference type="ChEBI" id="CHEBI:59789"/>
    </ligand>
</feature>
<protein>
    <recommendedName>
        <fullName evidence="6">Ribosomal protein L11 methyltransferase</fullName>
        <shortName evidence="6">L11 Mtase</shortName>
        <ecNumber evidence="6">2.1.1.-</ecNumber>
    </recommendedName>
</protein>
<dbReference type="GO" id="GO:0005840">
    <property type="term" value="C:ribosome"/>
    <property type="evidence" value="ECO:0007669"/>
    <property type="project" value="UniProtKB-KW"/>
</dbReference>
<dbReference type="Pfam" id="PF06325">
    <property type="entry name" value="PrmA"/>
    <property type="match status" value="1"/>
</dbReference>
<evidence type="ECO:0000256" key="3">
    <source>
        <dbReference type="ARBA" id="ARBA00022603"/>
    </source>
</evidence>
<dbReference type="RefSeq" id="WP_132249300.1">
    <property type="nucleotide sequence ID" value="NZ_SMAL01000001.1"/>
</dbReference>
<evidence type="ECO:0000313" key="7">
    <source>
        <dbReference type="EMBL" id="TCT16876.1"/>
    </source>
</evidence>
<comment type="similarity">
    <text evidence="1 6">Belongs to the methyltransferase superfamily. PrmA family.</text>
</comment>
<evidence type="ECO:0000313" key="8">
    <source>
        <dbReference type="Proteomes" id="UP000294902"/>
    </source>
</evidence>
<evidence type="ECO:0000256" key="4">
    <source>
        <dbReference type="ARBA" id="ARBA00022679"/>
    </source>
</evidence>
<reference evidence="7 8" key="1">
    <citation type="submission" date="2019-03" db="EMBL/GenBank/DDBJ databases">
        <title>Genomic Encyclopedia of Type Strains, Phase IV (KMG-IV): sequencing the most valuable type-strain genomes for metagenomic binning, comparative biology and taxonomic classification.</title>
        <authorList>
            <person name="Goeker M."/>
        </authorList>
    </citation>
    <scope>NUCLEOTIDE SEQUENCE [LARGE SCALE GENOMIC DNA]</scope>
    <source>
        <strain evidence="7 8">DSM 24629</strain>
    </source>
</reference>
<comment type="subcellular location">
    <subcellularLocation>
        <location evidence="6">Cytoplasm</location>
    </subcellularLocation>
</comment>
<evidence type="ECO:0000256" key="5">
    <source>
        <dbReference type="ARBA" id="ARBA00022691"/>
    </source>
</evidence>
<evidence type="ECO:0000256" key="2">
    <source>
        <dbReference type="ARBA" id="ARBA00022490"/>
    </source>
</evidence>
<dbReference type="SUPFAM" id="SSF53335">
    <property type="entry name" value="S-adenosyl-L-methionine-dependent methyltransferases"/>
    <property type="match status" value="1"/>
</dbReference>
<dbReference type="PANTHER" id="PTHR43648:SF1">
    <property type="entry name" value="ELECTRON TRANSFER FLAVOPROTEIN BETA SUBUNIT LYSINE METHYLTRANSFERASE"/>
    <property type="match status" value="1"/>
</dbReference>
<feature type="binding site" evidence="6">
    <location>
        <position position="204"/>
    </location>
    <ligand>
        <name>S-adenosyl-L-methionine</name>
        <dbReference type="ChEBI" id="CHEBI:59789"/>
    </ligand>
</feature>
<dbReference type="Proteomes" id="UP000294902">
    <property type="component" value="Unassembled WGS sequence"/>
</dbReference>
<comment type="caution">
    <text evidence="7">The sequence shown here is derived from an EMBL/GenBank/DDBJ whole genome shotgun (WGS) entry which is preliminary data.</text>
</comment>
<name>A0A4R3MUB5_9FIRM</name>
<sequence>MKWIQYKLKTTPEAVDAISYQLYELGIQGIEIEDCIPLSEADKKQLFVDLMDEPTIIEENTSYIKFYISEEENKDIVIQEIKKSIKEVSEFVSVGEATIQELITDEKDWAENWKKYFKPFKVDENIIVKPSWEALDFAREEDIVIEIDPGMAFGTGTHETTSLCISSINKYMKKNDRVYDIGCGSGILGIAASKLGAAKVVCTDIDPMAVTVASENVQINQVNNNVEVYKGNLLETIDESDKADLVVANILAEVIIILTKDIKKVLKDNGIFICSGIILAKIDDVVKAIEEQGLRIVEIQKKGEWAAIVAQ</sequence>